<dbReference type="Pfam" id="PF13181">
    <property type="entry name" value="TPR_8"/>
    <property type="match status" value="1"/>
</dbReference>
<feature type="chain" id="PRO_5015135956" evidence="4">
    <location>
        <begin position="27"/>
        <end position="1170"/>
    </location>
</feature>
<dbReference type="SUPFAM" id="SSF48452">
    <property type="entry name" value="TPR-like"/>
    <property type="match status" value="2"/>
</dbReference>
<dbReference type="PROSITE" id="PS50005">
    <property type="entry name" value="TPR"/>
    <property type="match status" value="1"/>
</dbReference>
<evidence type="ECO:0000256" key="1">
    <source>
        <dbReference type="PROSITE-ProRule" id="PRU00339"/>
    </source>
</evidence>
<feature type="region of interest" description="Disordered" evidence="3">
    <location>
        <begin position="399"/>
        <end position="420"/>
    </location>
</feature>
<dbReference type="OrthoDB" id="1522549at2"/>
<comment type="caution">
    <text evidence="5">The sequence shown here is derived from an EMBL/GenBank/DDBJ whole genome shotgun (WGS) entry which is preliminary data.</text>
</comment>
<evidence type="ECO:0000256" key="3">
    <source>
        <dbReference type="SAM" id="MobiDB-lite"/>
    </source>
</evidence>
<dbReference type="Proteomes" id="UP000240572">
    <property type="component" value="Unassembled WGS sequence"/>
</dbReference>
<evidence type="ECO:0000256" key="4">
    <source>
        <dbReference type="SAM" id="SignalP"/>
    </source>
</evidence>
<evidence type="ECO:0000313" key="6">
    <source>
        <dbReference type="Proteomes" id="UP000240572"/>
    </source>
</evidence>
<dbReference type="Gene3D" id="1.25.40.10">
    <property type="entry name" value="Tetratricopeptide repeat domain"/>
    <property type="match status" value="2"/>
</dbReference>
<protein>
    <submittedName>
        <fullName evidence="5">Tetratricopeptide repeat protein</fullName>
    </submittedName>
</protein>
<accession>A0A2P8DD76</accession>
<keyword evidence="1" id="KW-0802">TPR repeat</keyword>
<dbReference type="InterPro" id="IPR011990">
    <property type="entry name" value="TPR-like_helical_dom_sf"/>
</dbReference>
<feature type="compositionally biased region" description="Basic and acidic residues" evidence="3">
    <location>
        <begin position="399"/>
        <end position="418"/>
    </location>
</feature>
<dbReference type="SMART" id="SM00028">
    <property type="entry name" value="TPR"/>
    <property type="match status" value="4"/>
</dbReference>
<dbReference type="EMBL" id="PYGD01000001">
    <property type="protein sequence ID" value="PSK95162.1"/>
    <property type="molecule type" value="Genomic_DNA"/>
</dbReference>
<sequence>MKRVINFISAVSVLVLLLWSSQHVYAQQSDSLKAAQKRIQDSTKAAQQKRTDSLTFIRNYKQSKHYQDSVEIARQKRVNAMKASQQSAADSLLIVRKRVSDSIMNIRRRYSDSIKNYNDSVRTALKVQIERQKIERQRASDSIAALRAYRESKHYKDSVTVARQKIKDAAAAIRKHNSDSMRAAQKRITDSTFAIRKAFNDSLKTALEANKALRKVQLDSMAAVRKSRADSLGKVREARAELRKQKAAEKEKAKKDKMNLALELKIKKKQDKYTNEDMRKKSWSLPRKVIQNTFTRYNYYFNADKKMDEAVENMVRSNTDNYDSLLALFPFDPDRDSMKLMSDMDTIIRKSSVGIQIHDPRAKWQDNLYLLVGQAYYYKGDYQNAGSAFKLIVAQAEADKREQEKKSGKPKTKEDRNKPITYSEAEKTGIAGMLEHKSSKNEAMLWLSRTLAQSRKEGQAQTLLDMLRNDAAFPARLKGRLALEQAFIDLRRGDAARAAQSLAVVSTDKDMPDWIRMRSGYLNGQLQQQLLNYNESSNSFKGVIALNPNLEMDFYARKNIAVNSLYNGNNSIDATDMLAKMAADGKYRPYYDQIYYAMGKAALKNKQSDKALEHFKKSVALSQSNKKQKGLSFAALGDEYYKLSNYNSAKRSYDSAAMFLTAAQEPVYSLAIQRAQALDKIAVPGTEVREQDSLLRLASLSEKEQRGVIRDYIKALERQQADSTFRAMNGLNNNTNTAMNTMGNNPGTQAWYFANPNLMKTGENDFKQRWGNRPLKDNWRRSGFSASGFDADGGDAESGAVTQSNLPDEDSLYAAIPHTPEAQQKARSRVEEGLFSLGKAYYTYLEDYGNAVKTFDTLERRFPEHKHQAEVLYTRYLMAMRQNHPSAAQELNNTLQSRYPDSEWARLLKGAAASREDDKHSAWANASTSGQTISGHYDETYNLLMQRQYNDVLNRVDEADKTFKDQGAYKKKYTLMKAIAVAGMGRYPEADTMLRQFIASNPNDSLTGWANTVLDYIGKNKPAVTQAPPAAGVQPSVPATNAADTAAAAQYTYQPGGVHYVILSGQQDARFSGLKSGLSDYNLMKEGNGALTVTMTSLDAGRSLIICKEFPTAAAARKYVNEIRNVKLLFREYNNPADYDILLISADNFPKLFMKKDYARYKAFYSKNYK</sequence>
<keyword evidence="6" id="KW-1185">Reference proteome</keyword>
<keyword evidence="2" id="KW-0175">Coiled coil</keyword>
<evidence type="ECO:0000256" key="2">
    <source>
        <dbReference type="SAM" id="Coils"/>
    </source>
</evidence>
<keyword evidence="4" id="KW-0732">Signal</keyword>
<dbReference type="RefSeq" id="WP_106521833.1">
    <property type="nucleotide sequence ID" value="NZ_PYGD01000001.1"/>
</dbReference>
<dbReference type="InterPro" id="IPR019734">
    <property type="entry name" value="TPR_rpt"/>
</dbReference>
<proteinExistence type="predicted"/>
<gene>
    <name evidence="5" type="ORF">B0I18_1011327</name>
</gene>
<evidence type="ECO:0000313" key="5">
    <source>
        <dbReference type="EMBL" id="PSK95162.1"/>
    </source>
</evidence>
<feature type="signal peptide" evidence="4">
    <location>
        <begin position="1"/>
        <end position="26"/>
    </location>
</feature>
<name>A0A2P8DD76_9BACT</name>
<reference evidence="5 6" key="1">
    <citation type="submission" date="2018-03" db="EMBL/GenBank/DDBJ databases">
        <title>Genomic Encyclopedia of Type Strains, Phase III (KMG-III): the genomes of soil and plant-associated and newly described type strains.</title>
        <authorList>
            <person name="Whitman W."/>
        </authorList>
    </citation>
    <scope>NUCLEOTIDE SEQUENCE [LARGE SCALE GENOMIC DNA]</scope>
    <source>
        <strain evidence="5 6">CGMCC 1.12700</strain>
    </source>
</reference>
<organism evidence="5 6">
    <name type="scientific">Taibaiella chishuiensis</name>
    <dbReference type="NCBI Taxonomy" id="1434707"/>
    <lineage>
        <taxon>Bacteria</taxon>
        <taxon>Pseudomonadati</taxon>
        <taxon>Bacteroidota</taxon>
        <taxon>Chitinophagia</taxon>
        <taxon>Chitinophagales</taxon>
        <taxon>Chitinophagaceae</taxon>
        <taxon>Taibaiella</taxon>
    </lineage>
</organism>
<feature type="coiled-coil region" evidence="2">
    <location>
        <begin position="232"/>
        <end position="270"/>
    </location>
</feature>
<dbReference type="AlphaFoldDB" id="A0A2P8DD76"/>
<feature type="repeat" description="TPR" evidence="1">
    <location>
        <begin position="592"/>
        <end position="625"/>
    </location>
</feature>